<dbReference type="EMBL" id="KN818253">
    <property type="protein sequence ID" value="KIL64010.1"/>
    <property type="molecule type" value="Genomic_DNA"/>
</dbReference>
<dbReference type="AlphaFoldDB" id="A0A0C2SLJ4"/>
<dbReference type="Proteomes" id="UP000054549">
    <property type="component" value="Unassembled WGS sequence"/>
</dbReference>
<protein>
    <submittedName>
        <fullName evidence="2">Uncharacterized protein</fullName>
    </submittedName>
</protein>
<keyword evidence="3" id="KW-1185">Reference proteome</keyword>
<reference evidence="2 3" key="1">
    <citation type="submission" date="2014-04" db="EMBL/GenBank/DDBJ databases">
        <title>Evolutionary Origins and Diversification of the Mycorrhizal Mutualists.</title>
        <authorList>
            <consortium name="DOE Joint Genome Institute"/>
            <consortium name="Mycorrhizal Genomics Consortium"/>
            <person name="Kohler A."/>
            <person name="Kuo A."/>
            <person name="Nagy L.G."/>
            <person name="Floudas D."/>
            <person name="Copeland A."/>
            <person name="Barry K.W."/>
            <person name="Cichocki N."/>
            <person name="Veneault-Fourrey C."/>
            <person name="LaButti K."/>
            <person name="Lindquist E.A."/>
            <person name="Lipzen A."/>
            <person name="Lundell T."/>
            <person name="Morin E."/>
            <person name="Murat C."/>
            <person name="Riley R."/>
            <person name="Ohm R."/>
            <person name="Sun H."/>
            <person name="Tunlid A."/>
            <person name="Henrissat B."/>
            <person name="Grigoriev I.V."/>
            <person name="Hibbett D.S."/>
            <person name="Martin F."/>
        </authorList>
    </citation>
    <scope>NUCLEOTIDE SEQUENCE [LARGE SCALE GENOMIC DNA]</scope>
    <source>
        <strain evidence="2 3">Koide BX008</strain>
    </source>
</reference>
<name>A0A0C2SLJ4_AMAMK</name>
<dbReference type="InParanoid" id="A0A0C2SLJ4"/>
<evidence type="ECO:0000313" key="3">
    <source>
        <dbReference type="Proteomes" id="UP000054549"/>
    </source>
</evidence>
<evidence type="ECO:0000313" key="2">
    <source>
        <dbReference type="EMBL" id="KIL64010.1"/>
    </source>
</evidence>
<proteinExistence type="predicted"/>
<evidence type="ECO:0000256" key="1">
    <source>
        <dbReference type="SAM" id="MobiDB-lite"/>
    </source>
</evidence>
<accession>A0A0C2SLJ4</accession>
<gene>
    <name evidence="2" type="ORF">M378DRAFT_163720</name>
</gene>
<dbReference type="HOGENOM" id="CLU_3049845_0_0_1"/>
<feature type="region of interest" description="Disordered" evidence="1">
    <location>
        <begin position="25"/>
        <end position="54"/>
    </location>
</feature>
<organism evidence="2 3">
    <name type="scientific">Amanita muscaria (strain Koide BX008)</name>
    <dbReference type="NCBI Taxonomy" id="946122"/>
    <lineage>
        <taxon>Eukaryota</taxon>
        <taxon>Fungi</taxon>
        <taxon>Dikarya</taxon>
        <taxon>Basidiomycota</taxon>
        <taxon>Agaricomycotina</taxon>
        <taxon>Agaricomycetes</taxon>
        <taxon>Agaricomycetidae</taxon>
        <taxon>Agaricales</taxon>
        <taxon>Pluteineae</taxon>
        <taxon>Amanitaceae</taxon>
        <taxon>Amanita</taxon>
    </lineage>
</organism>
<sequence length="54" mass="6010">MSSPERRKGKPGKVWDAVMNWTAGGSGKMRSHYLTSTSNTKNDRVLSRTVSRAQ</sequence>